<dbReference type="Proteomes" id="UP001370758">
    <property type="component" value="Unassembled WGS sequence"/>
</dbReference>
<evidence type="ECO:0000256" key="1">
    <source>
        <dbReference type="ARBA" id="ARBA00009042"/>
    </source>
</evidence>
<evidence type="ECO:0000313" key="2">
    <source>
        <dbReference type="EMBL" id="KAK6498990.1"/>
    </source>
</evidence>
<evidence type="ECO:0008006" key="4">
    <source>
        <dbReference type="Google" id="ProtNLM"/>
    </source>
</evidence>
<gene>
    <name evidence="2" type="ORF">TWF481_011560</name>
</gene>
<protein>
    <recommendedName>
        <fullName evidence="4">Fucose-specific lectin</fullName>
    </recommendedName>
</protein>
<comment type="caution">
    <text evidence="2">The sequence shown here is derived from an EMBL/GenBank/DDBJ whole genome shotgun (WGS) entry which is preliminary data.</text>
</comment>
<comment type="similarity">
    <text evidence="1">Belongs to the fungal fucose-specific lectin family.</text>
</comment>
<dbReference type="InterPro" id="IPR012475">
    <property type="entry name" value="Fungal_lectin"/>
</dbReference>
<proteinExistence type="inferred from homology"/>
<dbReference type="AlphaFoldDB" id="A0AAV9VYN0"/>
<name>A0AAV9VYN0_9PEZI</name>
<organism evidence="2 3">
    <name type="scientific">Arthrobotrys musiformis</name>
    <dbReference type="NCBI Taxonomy" id="47236"/>
    <lineage>
        <taxon>Eukaryota</taxon>
        <taxon>Fungi</taxon>
        <taxon>Dikarya</taxon>
        <taxon>Ascomycota</taxon>
        <taxon>Pezizomycotina</taxon>
        <taxon>Orbiliomycetes</taxon>
        <taxon>Orbiliales</taxon>
        <taxon>Orbiliaceae</taxon>
        <taxon>Arthrobotrys</taxon>
    </lineage>
</organism>
<reference evidence="2 3" key="1">
    <citation type="submission" date="2023-08" db="EMBL/GenBank/DDBJ databases">
        <authorList>
            <person name="Palmer J.M."/>
        </authorList>
    </citation>
    <scope>NUCLEOTIDE SEQUENCE [LARGE SCALE GENOMIC DNA]</scope>
    <source>
        <strain evidence="2 3">TWF481</strain>
    </source>
</reference>
<keyword evidence="3" id="KW-1185">Reference proteome</keyword>
<evidence type="ECO:0000313" key="3">
    <source>
        <dbReference type="Proteomes" id="UP001370758"/>
    </source>
</evidence>
<sequence length="327" mass="37101">MGEDWEESWRSVSTAVIKYWGIYVKLYIQKDDGSIVEGLWQRDVNPKWTFKEVVPAGIAAIPTVGIAATQVVGGEVHLFFVDTKGYIREVGIYGNYGDKPKPGPLDNLKLKTNKSISVIPLNQHTEAEQMALYYRDTNNILREYKWNACGKAKWELTHTFKWTDFGPATTDVKFVNMSKWASSDTSIRGFYQNDQGYLVELRYDDGFWGTGFLHQRVSVTDPPTPCTFAPIANDLYSAPKLEVFYTLDNKIMHVRKEGKDGYWSYAYDQTSASDPEVDGAHMSGVGSLTESPDQHLFICQKGNKFVHRYHVKGGSWQKEVLDFSDAV</sequence>
<accession>A0AAV9VYN0</accession>
<dbReference type="Gene3D" id="2.120.10.70">
    <property type="entry name" value="Fucose-specific lectin"/>
    <property type="match status" value="1"/>
</dbReference>
<dbReference type="EMBL" id="JAVHJL010000008">
    <property type="protein sequence ID" value="KAK6498990.1"/>
    <property type="molecule type" value="Genomic_DNA"/>
</dbReference>
<dbReference type="Pfam" id="PF07938">
    <property type="entry name" value="Fungal_lectin"/>
    <property type="match status" value="1"/>
</dbReference>
<dbReference type="SUPFAM" id="SSF89372">
    <property type="entry name" value="Fucose-specific lectin"/>
    <property type="match status" value="1"/>
</dbReference>